<feature type="transmembrane region" description="Helical" evidence="6">
    <location>
        <begin position="145"/>
        <end position="164"/>
    </location>
</feature>
<feature type="transmembrane region" description="Helical" evidence="6">
    <location>
        <begin position="6"/>
        <end position="26"/>
    </location>
</feature>
<dbReference type="Proteomes" id="UP001320159">
    <property type="component" value="Unassembled WGS sequence"/>
</dbReference>
<keyword evidence="3 6" id="KW-0812">Transmembrane</keyword>
<gene>
    <name evidence="7" type="ORF">CUJ83_11260</name>
</gene>
<dbReference type="Pfam" id="PF01810">
    <property type="entry name" value="LysE"/>
    <property type="match status" value="1"/>
</dbReference>
<feature type="transmembrane region" description="Helical" evidence="6">
    <location>
        <begin position="38"/>
        <end position="63"/>
    </location>
</feature>
<reference evidence="7 8" key="1">
    <citation type="submission" date="2017-11" db="EMBL/GenBank/DDBJ databases">
        <title>Isolation and Characterization of Family Methanocellaceae Species from Potential Methane Hydrate Area Offshore Southwestern Taiwan.</title>
        <authorList>
            <person name="Zhang W.-L."/>
            <person name="Chen W.-C."/>
            <person name="Lai M.-C."/>
            <person name="Chen S.-C."/>
        </authorList>
    </citation>
    <scope>NUCLEOTIDE SEQUENCE [LARGE SCALE GENOMIC DNA]</scope>
    <source>
        <strain evidence="7 8">CWC-04</strain>
    </source>
</reference>
<feature type="transmembrane region" description="Helical" evidence="6">
    <location>
        <begin position="176"/>
        <end position="200"/>
    </location>
</feature>
<evidence type="ECO:0000313" key="8">
    <source>
        <dbReference type="Proteomes" id="UP001320159"/>
    </source>
</evidence>
<feature type="transmembrane region" description="Helical" evidence="6">
    <location>
        <begin position="107"/>
        <end position="125"/>
    </location>
</feature>
<dbReference type="RefSeq" id="WP_230742434.1">
    <property type="nucleotide sequence ID" value="NZ_PGCK01000009.1"/>
</dbReference>
<keyword evidence="8" id="KW-1185">Reference proteome</keyword>
<dbReference type="GO" id="GO:0015171">
    <property type="term" value="F:amino acid transmembrane transporter activity"/>
    <property type="evidence" value="ECO:0007669"/>
    <property type="project" value="TreeGrafter"/>
</dbReference>
<dbReference type="GO" id="GO:0005886">
    <property type="term" value="C:plasma membrane"/>
    <property type="evidence" value="ECO:0007669"/>
    <property type="project" value="UniProtKB-SubCell"/>
</dbReference>
<evidence type="ECO:0000256" key="5">
    <source>
        <dbReference type="ARBA" id="ARBA00023136"/>
    </source>
</evidence>
<evidence type="ECO:0000256" key="4">
    <source>
        <dbReference type="ARBA" id="ARBA00022989"/>
    </source>
</evidence>
<evidence type="ECO:0000256" key="3">
    <source>
        <dbReference type="ARBA" id="ARBA00022692"/>
    </source>
</evidence>
<proteinExistence type="predicted"/>
<evidence type="ECO:0000256" key="6">
    <source>
        <dbReference type="SAM" id="Phobius"/>
    </source>
</evidence>
<comment type="caution">
    <text evidence="7">The sequence shown here is derived from an EMBL/GenBank/DDBJ whole genome shotgun (WGS) entry which is preliminary data.</text>
</comment>
<keyword evidence="5 6" id="KW-0472">Membrane</keyword>
<comment type="subcellular location">
    <subcellularLocation>
        <location evidence="1">Cell membrane</location>
        <topology evidence="1">Multi-pass membrane protein</topology>
    </subcellularLocation>
</comment>
<feature type="transmembrane region" description="Helical" evidence="6">
    <location>
        <begin position="69"/>
        <end position="87"/>
    </location>
</feature>
<dbReference type="AlphaFoldDB" id="A0AAP2RG26"/>
<evidence type="ECO:0000256" key="2">
    <source>
        <dbReference type="ARBA" id="ARBA00022475"/>
    </source>
</evidence>
<protein>
    <submittedName>
        <fullName evidence="7">L-lysine permease</fullName>
    </submittedName>
</protein>
<dbReference type="PANTHER" id="PTHR30086">
    <property type="entry name" value="ARGININE EXPORTER PROTEIN ARGO"/>
    <property type="match status" value="1"/>
</dbReference>
<sequence length="203" mass="22005">MIEYILQGFILGIAYVAPIGMQNLYIINSAIKMDRIGAYKVALITVLFDISLAIACFFGIGVLLEAFPALKGAILVIGCIAVIYFGIKLIMAKPSLKSDVNVEASTLKVIAICFAVTWLNPQAIIDGSILLGGFRASLPAVASDFFILGVVLSSFTWFMGLTTVTSQFKKVLDEKTLHYVNLICGVIIVFYGLLLGYSFLVML</sequence>
<accession>A0AAP2RG26</accession>
<name>A0AAP2RG26_9EURY</name>
<dbReference type="PANTHER" id="PTHR30086:SF20">
    <property type="entry name" value="ARGININE EXPORTER PROTEIN ARGO-RELATED"/>
    <property type="match status" value="1"/>
</dbReference>
<organism evidence="7 8">
    <name type="scientific">Methanooceanicella nereidis</name>
    <dbReference type="NCBI Taxonomy" id="2052831"/>
    <lineage>
        <taxon>Archaea</taxon>
        <taxon>Methanobacteriati</taxon>
        <taxon>Methanobacteriota</taxon>
        <taxon>Stenosarchaea group</taxon>
        <taxon>Methanomicrobia</taxon>
        <taxon>Methanocellales</taxon>
        <taxon>Methanocellaceae</taxon>
        <taxon>Methanooceanicella</taxon>
    </lineage>
</organism>
<dbReference type="EMBL" id="PGCK01000009">
    <property type="protein sequence ID" value="MCD1295577.1"/>
    <property type="molecule type" value="Genomic_DNA"/>
</dbReference>
<keyword evidence="4 6" id="KW-1133">Transmembrane helix</keyword>
<evidence type="ECO:0000256" key="1">
    <source>
        <dbReference type="ARBA" id="ARBA00004651"/>
    </source>
</evidence>
<keyword evidence="2" id="KW-1003">Cell membrane</keyword>
<dbReference type="InterPro" id="IPR001123">
    <property type="entry name" value="LeuE-type"/>
</dbReference>
<evidence type="ECO:0000313" key="7">
    <source>
        <dbReference type="EMBL" id="MCD1295577.1"/>
    </source>
</evidence>